<feature type="domain" description="ZF-HD dimerization-type" evidence="4">
    <location>
        <begin position="15"/>
        <end position="51"/>
    </location>
</feature>
<evidence type="ECO:0000313" key="6">
    <source>
        <dbReference type="EMBL" id="RHN40705.1"/>
    </source>
</evidence>
<dbReference type="GO" id="GO:0008270">
    <property type="term" value="F:zinc ion binding"/>
    <property type="evidence" value="ECO:0007669"/>
    <property type="project" value="UniProtKB-KW"/>
</dbReference>
<dbReference type="Gramene" id="rna46899">
    <property type="protein sequence ID" value="RHN40705.1"/>
    <property type="gene ID" value="gene46899"/>
</dbReference>
<evidence type="ECO:0000313" key="5">
    <source>
        <dbReference type="EMBL" id="KEH19154.1"/>
    </source>
</evidence>
<dbReference type="InterPro" id="IPR006456">
    <property type="entry name" value="ZF_HD_homeobox_Cys/His_dimer"/>
</dbReference>
<protein>
    <submittedName>
        <fullName evidence="6">Putative transcription factor ZF-HD family</fullName>
    </submittedName>
    <submittedName>
        <fullName evidence="5">ZF-HD protein dimerization region protein</fullName>
    </submittedName>
</protein>
<reference evidence="5 8" key="2">
    <citation type="journal article" date="2014" name="BMC Genomics">
        <title>An improved genome release (version Mt4.0) for the model legume Medicago truncatula.</title>
        <authorList>
            <person name="Tang H."/>
            <person name="Krishnakumar V."/>
            <person name="Bidwell S."/>
            <person name="Rosen B."/>
            <person name="Chan A."/>
            <person name="Zhou S."/>
            <person name="Gentzbittel L."/>
            <person name="Childs K.L."/>
            <person name="Yandell M."/>
            <person name="Gundlach H."/>
            <person name="Mayer K.F."/>
            <person name="Schwartz D.C."/>
            <person name="Town C.D."/>
        </authorList>
    </citation>
    <scope>GENOME REANNOTATION</scope>
    <source>
        <strain evidence="5">A17</strain>
        <strain evidence="7 8">cv. Jemalong A17</strain>
    </source>
</reference>
<evidence type="ECO:0000313" key="9">
    <source>
        <dbReference type="Proteomes" id="UP000265566"/>
    </source>
</evidence>
<keyword evidence="3" id="KW-0862">Zinc</keyword>
<gene>
    <name evidence="7" type="primary">25502335</name>
    <name evidence="5" type="ordered locus">MTR_8g442330</name>
    <name evidence="6" type="ORF">MtrunA17_Chr8g0357721</name>
</gene>
<dbReference type="STRING" id="3880.A0A072TNS1"/>
<dbReference type="GO" id="GO:0006355">
    <property type="term" value="P:regulation of DNA-templated transcription"/>
    <property type="evidence" value="ECO:0000318"/>
    <property type="project" value="GO_Central"/>
</dbReference>
<sequence>MLPENVTVFNGKYSSIGGYSLDGCREFLPAGAEGATNFFKCTACKCHKNFHCIVPATNLVVPSKNGIHISWEELEENVHVRNVEPINDDGRDGARQGTSNSNKWFRTKFTHEQRKKMLDFAMTLGWKTKKNDENVVEEF</sequence>
<dbReference type="HOGENOM" id="CLU_039237_2_2_1"/>
<reference evidence="5 8" key="1">
    <citation type="journal article" date="2011" name="Nature">
        <title>The Medicago genome provides insight into the evolution of rhizobial symbioses.</title>
        <authorList>
            <person name="Young N.D."/>
            <person name="Debelle F."/>
            <person name="Oldroyd G.E."/>
            <person name="Geurts R."/>
            <person name="Cannon S.B."/>
            <person name="Udvardi M.K."/>
            <person name="Benedito V.A."/>
            <person name="Mayer K.F."/>
            <person name="Gouzy J."/>
            <person name="Schoof H."/>
            <person name="Van de Peer Y."/>
            <person name="Proost S."/>
            <person name="Cook D.R."/>
            <person name="Meyers B.C."/>
            <person name="Spannagl M."/>
            <person name="Cheung F."/>
            <person name="De Mita S."/>
            <person name="Krishnakumar V."/>
            <person name="Gundlach H."/>
            <person name="Zhou S."/>
            <person name="Mudge J."/>
            <person name="Bharti A.K."/>
            <person name="Murray J.D."/>
            <person name="Naoumkina M.A."/>
            <person name="Rosen B."/>
            <person name="Silverstein K.A."/>
            <person name="Tang H."/>
            <person name="Rombauts S."/>
            <person name="Zhao P.X."/>
            <person name="Zhou P."/>
            <person name="Barbe V."/>
            <person name="Bardou P."/>
            <person name="Bechner M."/>
            <person name="Bellec A."/>
            <person name="Berger A."/>
            <person name="Berges H."/>
            <person name="Bidwell S."/>
            <person name="Bisseling T."/>
            <person name="Choisne N."/>
            <person name="Couloux A."/>
            <person name="Denny R."/>
            <person name="Deshpande S."/>
            <person name="Dai X."/>
            <person name="Doyle J.J."/>
            <person name="Dudez A.M."/>
            <person name="Farmer A.D."/>
            <person name="Fouteau S."/>
            <person name="Franken C."/>
            <person name="Gibelin C."/>
            <person name="Gish J."/>
            <person name="Goldstein S."/>
            <person name="Gonzalez A.J."/>
            <person name="Green P.J."/>
            <person name="Hallab A."/>
            <person name="Hartog M."/>
            <person name="Hua A."/>
            <person name="Humphray S.J."/>
            <person name="Jeong D.H."/>
            <person name="Jing Y."/>
            <person name="Jocker A."/>
            <person name="Kenton S.M."/>
            <person name="Kim D.J."/>
            <person name="Klee K."/>
            <person name="Lai H."/>
            <person name="Lang C."/>
            <person name="Lin S."/>
            <person name="Macmil S.L."/>
            <person name="Magdelenat G."/>
            <person name="Matthews L."/>
            <person name="McCorrison J."/>
            <person name="Monaghan E.L."/>
            <person name="Mun J.H."/>
            <person name="Najar F.Z."/>
            <person name="Nicholson C."/>
            <person name="Noirot C."/>
            <person name="O'Bleness M."/>
            <person name="Paule C.R."/>
            <person name="Poulain J."/>
            <person name="Prion F."/>
            <person name="Qin B."/>
            <person name="Qu C."/>
            <person name="Retzel E.F."/>
            <person name="Riddle C."/>
            <person name="Sallet E."/>
            <person name="Samain S."/>
            <person name="Samson N."/>
            <person name="Sanders I."/>
            <person name="Saurat O."/>
            <person name="Scarpelli C."/>
            <person name="Schiex T."/>
            <person name="Segurens B."/>
            <person name="Severin A.J."/>
            <person name="Sherrier D.J."/>
            <person name="Shi R."/>
            <person name="Sims S."/>
            <person name="Singer S.R."/>
            <person name="Sinharoy S."/>
            <person name="Sterck L."/>
            <person name="Viollet A."/>
            <person name="Wang B.B."/>
            <person name="Wang K."/>
            <person name="Wang M."/>
            <person name="Wang X."/>
            <person name="Warfsmann J."/>
            <person name="Weissenbach J."/>
            <person name="White D.D."/>
            <person name="White J.D."/>
            <person name="Wiley G.B."/>
            <person name="Wincker P."/>
            <person name="Xing Y."/>
            <person name="Yang L."/>
            <person name="Yao Z."/>
            <person name="Ying F."/>
            <person name="Zhai J."/>
            <person name="Zhou L."/>
            <person name="Zuber A."/>
            <person name="Denarie J."/>
            <person name="Dixon R.A."/>
            <person name="May G.D."/>
            <person name="Schwartz D.C."/>
            <person name="Rogers J."/>
            <person name="Quetier F."/>
            <person name="Town C.D."/>
            <person name="Roe B.A."/>
        </authorList>
    </citation>
    <scope>NUCLEOTIDE SEQUENCE [LARGE SCALE GENOMIC DNA]</scope>
    <source>
        <strain evidence="5">A17</strain>
        <strain evidence="7 8">cv. Jemalong A17</strain>
    </source>
</reference>
<evidence type="ECO:0000256" key="1">
    <source>
        <dbReference type="ARBA" id="ARBA00022723"/>
    </source>
</evidence>
<evidence type="ECO:0000313" key="7">
    <source>
        <dbReference type="EnsemblPlants" id="KEH19154"/>
    </source>
</evidence>
<keyword evidence="2" id="KW-0863">Zinc-finger</keyword>
<keyword evidence="1" id="KW-0479">Metal-binding</keyword>
<reference evidence="7" key="3">
    <citation type="submission" date="2015-04" db="UniProtKB">
        <authorList>
            <consortium name="EnsemblPlants"/>
        </authorList>
    </citation>
    <scope>IDENTIFICATION</scope>
    <source>
        <strain evidence="7">cv. Jemalong A17</strain>
    </source>
</reference>
<proteinExistence type="predicted"/>
<dbReference type="GO" id="GO:0005634">
    <property type="term" value="C:nucleus"/>
    <property type="evidence" value="ECO:0000318"/>
    <property type="project" value="GO_Central"/>
</dbReference>
<accession>A0A072TNS1</accession>
<dbReference type="Gene3D" id="1.10.10.60">
    <property type="entry name" value="Homeodomain-like"/>
    <property type="match status" value="1"/>
</dbReference>
<dbReference type="Proteomes" id="UP000265566">
    <property type="component" value="Chromosome 8"/>
</dbReference>
<dbReference type="InterPro" id="IPR009057">
    <property type="entry name" value="Homeodomain-like_sf"/>
</dbReference>
<dbReference type="KEGG" id="mtr:25502335"/>
<dbReference type="SUPFAM" id="SSF46689">
    <property type="entry name" value="Homeodomain-like"/>
    <property type="match status" value="1"/>
</dbReference>
<keyword evidence="8" id="KW-1185">Reference proteome</keyword>
<reference evidence="9" key="4">
    <citation type="journal article" date="2018" name="Nat. Plants">
        <title>Whole-genome landscape of Medicago truncatula symbiotic genes.</title>
        <authorList>
            <person name="Pecrix Y."/>
            <person name="Staton S.E."/>
            <person name="Sallet E."/>
            <person name="Lelandais-Briere C."/>
            <person name="Moreau S."/>
            <person name="Carrere S."/>
            <person name="Blein T."/>
            <person name="Jardinaud M.F."/>
            <person name="Latrasse D."/>
            <person name="Zouine M."/>
            <person name="Zahm M."/>
            <person name="Kreplak J."/>
            <person name="Mayjonade B."/>
            <person name="Satge C."/>
            <person name="Perez M."/>
            <person name="Cauet S."/>
            <person name="Marande W."/>
            <person name="Chantry-Darmon C."/>
            <person name="Lopez-Roques C."/>
            <person name="Bouchez O."/>
            <person name="Berard A."/>
            <person name="Debelle F."/>
            <person name="Munos S."/>
            <person name="Bendahmane A."/>
            <person name="Berges H."/>
            <person name="Niebel A."/>
            <person name="Buitink J."/>
            <person name="Frugier F."/>
            <person name="Benhamed M."/>
            <person name="Crespi M."/>
            <person name="Gouzy J."/>
            <person name="Gamas P."/>
        </authorList>
    </citation>
    <scope>NUCLEOTIDE SEQUENCE [LARGE SCALE GENOMIC DNA]</scope>
    <source>
        <strain evidence="9">cv. Jemalong A17</strain>
    </source>
</reference>
<organism evidence="5 8">
    <name type="scientific">Medicago truncatula</name>
    <name type="common">Barrel medic</name>
    <name type="synonym">Medicago tribuloides</name>
    <dbReference type="NCBI Taxonomy" id="3880"/>
    <lineage>
        <taxon>Eukaryota</taxon>
        <taxon>Viridiplantae</taxon>
        <taxon>Streptophyta</taxon>
        <taxon>Embryophyta</taxon>
        <taxon>Tracheophyta</taxon>
        <taxon>Spermatophyta</taxon>
        <taxon>Magnoliopsida</taxon>
        <taxon>eudicotyledons</taxon>
        <taxon>Gunneridae</taxon>
        <taxon>Pentapetalae</taxon>
        <taxon>rosids</taxon>
        <taxon>fabids</taxon>
        <taxon>Fabales</taxon>
        <taxon>Fabaceae</taxon>
        <taxon>Papilionoideae</taxon>
        <taxon>50 kb inversion clade</taxon>
        <taxon>NPAAA clade</taxon>
        <taxon>Hologalegina</taxon>
        <taxon>IRL clade</taxon>
        <taxon>Trifolieae</taxon>
        <taxon>Medicago</taxon>
    </lineage>
</organism>
<dbReference type="EMBL" id="CM001224">
    <property type="protein sequence ID" value="KEH19154.1"/>
    <property type="molecule type" value="Genomic_DNA"/>
</dbReference>
<evidence type="ECO:0000259" key="4">
    <source>
        <dbReference type="Pfam" id="PF04770"/>
    </source>
</evidence>
<reference evidence="6" key="5">
    <citation type="journal article" date="2018" name="Nat. Plants">
        <title>Whole-genome landscape of Medicago truncatula symbiotic genes.</title>
        <authorList>
            <person name="Pecrix Y."/>
            <person name="Gamas P."/>
            <person name="Carrere S."/>
        </authorList>
    </citation>
    <scope>NUCLEOTIDE SEQUENCE</scope>
    <source>
        <tissue evidence="6">Leaves</tissue>
    </source>
</reference>
<evidence type="ECO:0000313" key="8">
    <source>
        <dbReference type="Proteomes" id="UP000002051"/>
    </source>
</evidence>
<evidence type="ECO:0000256" key="3">
    <source>
        <dbReference type="ARBA" id="ARBA00022833"/>
    </source>
</evidence>
<dbReference type="Pfam" id="PF04770">
    <property type="entry name" value="ZF-HD_dimer"/>
    <property type="match status" value="1"/>
</dbReference>
<dbReference type="AlphaFoldDB" id="A0A072TNS1"/>
<dbReference type="PANTHER" id="PTHR31948">
    <property type="entry name" value="ZINC-FINGER HOMEODOMAIN PROTEIN 2"/>
    <property type="match status" value="1"/>
</dbReference>
<dbReference type="GO" id="GO:0003700">
    <property type="term" value="F:DNA-binding transcription factor activity"/>
    <property type="evidence" value="ECO:0000318"/>
    <property type="project" value="GO_Central"/>
</dbReference>
<dbReference type="EMBL" id="PSQE01000008">
    <property type="protein sequence ID" value="RHN40705.1"/>
    <property type="molecule type" value="Genomic_DNA"/>
</dbReference>
<dbReference type="EnsemblPlants" id="KEH19154">
    <property type="protein sequence ID" value="KEH19154"/>
    <property type="gene ID" value="MTR_8g442330"/>
</dbReference>
<dbReference type="GO" id="GO:0000976">
    <property type="term" value="F:transcription cis-regulatory region binding"/>
    <property type="evidence" value="ECO:0000318"/>
    <property type="project" value="GO_Central"/>
</dbReference>
<name>A0A072TNS1_MEDTR</name>
<dbReference type="PANTHER" id="PTHR31948:SF140">
    <property type="entry name" value="ZINC-FINGER HOMEODOMAIN PROTEIN 2"/>
    <property type="match status" value="1"/>
</dbReference>
<dbReference type="Proteomes" id="UP000002051">
    <property type="component" value="Chromosome 8"/>
</dbReference>
<evidence type="ECO:0000256" key="2">
    <source>
        <dbReference type="ARBA" id="ARBA00022771"/>
    </source>
</evidence>